<dbReference type="GO" id="GO:0005789">
    <property type="term" value="C:endoplasmic reticulum membrane"/>
    <property type="evidence" value="ECO:0007669"/>
    <property type="project" value="TreeGrafter"/>
</dbReference>
<dbReference type="InterPro" id="IPR019832">
    <property type="entry name" value="Mn/Fe_SOD_C"/>
</dbReference>
<name>A0AAE1UT68_9SOLA</name>
<dbReference type="PRINTS" id="PR00625">
    <property type="entry name" value="JDOMAIN"/>
</dbReference>
<dbReference type="NCBIfam" id="TIGR01549">
    <property type="entry name" value="HAD-SF-IA-v1"/>
    <property type="match status" value="1"/>
</dbReference>
<dbReference type="SMART" id="SM00271">
    <property type="entry name" value="DnaJ"/>
    <property type="match status" value="1"/>
</dbReference>
<dbReference type="Pfam" id="PF13242">
    <property type="entry name" value="Hydrolase_like"/>
    <property type="match status" value="1"/>
</dbReference>
<dbReference type="Pfam" id="PF00226">
    <property type="entry name" value="DnaJ"/>
    <property type="match status" value="1"/>
</dbReference>
<dbReference type="GO" id="GO:0071218">
    <property type="term" value="P:cellular response to misfolded protein"/>
    <property type="evidence" value="ECO:0007669"/>
    <property type="project" value="TreeGrafter"/>
</dbReference>
<sequence>MSSIAVGVQGSGWAWLGYNKEQKKLQLASCANQDPLEATTGVKAKVIGKPSKEYFDLALNFFGMKPEETLMVGDDIEGDVEGAQNSEVSKDATEAEIKKKYRKLALALHPDKNKAPGAIEAFKAVGNAFAVLSDKDKRKQYDMYGSEPQNNSSSSRDGFATYNYSRGFDVPI</sequence>
<dbReference type="Gene3D" id="3.55.40.20">
    <property type="entry name" value="Iron/manganese superoxide dismutase, C-terminal domain"/>
    <property type="match status" value="1"/>
</dbReference>
<dbReference type="GO" id="GO:0030544">
    <property type="term" value="F:Hsp70 protein binding"/>
    <property type="evidence" value="ECO:0007669"/>
    <property type="project" value="TreeGrafter"/>
</dbReference>
<dbReference type="Pfam" id="PF02777">
    <property type="entry name" value="Sod_Fe_C"/>
    <property type="match status" value="1"/>
</dbReference>
<dbReference type="InterPro" id="IPR006439">
    <property type="entry name" value="HAD-SF_hydro_IA"/>
</dbReference>
<dbReference type="PANTHER" id="PTHR43908:SF3">
    <property type="entry name" value="AT29763P-RELATED"/>
    <property type="match status" value="1"/>
</dbReference>
<feature type="domain" description="J" evidence="1">
    <location>
        <begin position="81"/>
        <end position="145"/>
    </location>
</feature>
<dbReference type="GO" id="GO:0004784">
    <property type="term" value="F:superoxide dismutase activity"/>
    <property type="evidence" value="ECO:0007669"/>
    <property type="project" value="InterPro"/>
</dbReference>
<dbReference type="PANTHER" id="PTHR43908">
    <property type="entry name" value="AT29763P-RELATED"/>
    <property type="match status" value="1"/>
</dbReference>
<evidence type="ECO:0000259" key="1">
    <source>
        <dbReference type="PROSITE" id="PS50076"/>
    </source>
</evidence>
<dbReference type="InterPro" id="IPR023214">
    <property type="entry name" value="HAD_sf"/>
</dbReference>
<dbReference type="InterPro" id="IPR036314">
    <property type="entry name" value="SOD_C_sf"/>
</dbReference>
<dbReference type="Proteomes" id="UP001291623">
    <property type="component" value="Unassembled WGS sequence"/>
</dbReference>
<dbReference type="SUPFAM" id="SSF54719">
    <property type="entry name" value="Fe,Mn superoxide dismutase (SOD), C-terminal domain"/>
    <property type="match status" value="1"/>
</dbReference>
<protein>
    <recommendedName>
        <fullName evidence="1">J domain-containing protein</fullName>
    </recommendedName>
</protein>
<dbReference type="Gene3D" id="1.10.287.110">
    <property type="entry name" value="DnaJ domain"/>
    <property type="match status" value="1"/>
</dbReference>
<reference evidence="2" key="1">
    <citation type="submission" date="2023-12" db="EMBL/GenBank/DDBJ databases">
        <title>Genome assembly of Anisodus tanguticus.</title>
        <authorList>
            <person name="Wang Y.-J."/>
        </authorList>
    </citation>
    <scope>NUCLEOTIDE SEQUENCE</scope>
    <source>
        <strain evidence="2">KB-2021</strain>
        <tissue evidence="2">Leaf</tissue>
    </source>
</reference>
<dbReference type="InterPro" id="IPR036412">
    <property type="entry name" value="HAD-like_sf"/>
</dbReference>
<dbReference type="Gene3D" id="3.40.50.1000">
    <property type="entry name" value="HAD superfamily/HAD-like"/>
    <property type="match status" value="1"/>
</dbReference>
<dbReference type="GO" id="GO:0046872">
    <property type="term" value="F:metal ion binding"/>
    <property type="evidence" value="ECO:0007669"/>
    <property type="project" value="InterPro"/>
</dbReference>
<dbReference type="CDD" id="cd06257">
    <property type="entry name" value="DnaJ"/>
    <property type="match status" value="1"/>
</dbReference>
<keyword evidence="3" id="KW-1185">Reference proteome</keyword>
<proteinExistence type="predicted"/>
<dbReference type="AlphaFoldDB" id="A0AAE1UT68"/>
<comment type="caution">
    <text evidence="2">The sequence shown here is derived from an EMBL/GenBank/DDBJ whole genome shotgun (WGS) entry which is preliminary data.</text>
</comment>
<dbReference type="SUPFAM" id="SSF56784">
    <property type="entry name" value="HAD-like"/>
    <property type="match status" value="1"/>
</dbReference>
<dbReference type="PROSITE" id="PS00636">
    <property type="entry name" value="DNAJ_1"/>
    <property type="match status" value="1"/>
</dbReference>
<organism evidence="2 3">
    <name type="scientific">Anisodus tanguticus</name>
    <dbReference type="NCBI Taxonomy" id="243964"/>
    <lineage>
        <taxon>Eukaryota</taxon>
        <taxon>Viridiplantae</taxon>
        <taxon>Streptophyta</taxon>
        <taxon>Embryophyta</taxon>
        <taxon>Tracheophyta</taxon>
        <taxon>Spermatophyta</taxon>
        <taxon>Magnoliopsida</taxon>
        <taxon>eudicotyledons</taxon>
        <taxon>Gunneridae</taxon>
        <taxon>Pentapetalae</taxon>
        <taxon>asterids</taxon>
        <taxon>lamiids</taxon>
        <taxon>Solanales</taxon>
        <taxon>Solanaceae</taxon>
        <taxon>Solanoideae</taxon>
        <taxon>Hyoscyameae</taxon>
        <taxon>Anisodus</taxon>
    </lineage>
</organism>
<dbReference type="InterPro" id="IPR018253">
    <property type="entry name" value="DnaJ_domain_CS"/>
</dbReference>
<dbReference type="InterPro" id="IPR036869">
    <property type="entry name" value="J_dom_sf"/>
</dbReference>
<dbReference type="InterPro" id="IPR001623">
    <property type="entry name" value="DnaJ_domain"/>
</dbReference>
<dbReference type="EMBL" id="JAVYJV010000131">
    <property type="protein sequence ID" value="KAK4336520.1"/>
    <property type="molecule type" value="Genomic_DNA"/>
</dbReference>
<evidence type="ECO:0000313" key="3">
    <source>
        <dbReference type="Proteomes" id="UP001291623"/>
    </source>
</evidence>
<gene>
    <name evidence="2" type="ORF">RND71_044236</name>
</gene>
<dbReference type="PROSITE" id="PS50076">
    <property type="entry name" value="DNAJ_2"/>
    <property type="match status" value="1"/>
</dbReference>
<accession>A0AAE1UT68</accession>
<dbReference type="InterPro" id="IPR051100">
    <property type="entry name" value="DnaJ_subfamily_B/C"/>
</dbReference>
<evidence type="ECO:0000313" key="2">
    <source>
        <dbReference type="EMBL" id="KAK4336520.1"/>
    </source>
</evidence>
<dbReference type="SUPFAM" id="SSF46565">
    <property type="entry name" value="Chaperone J-domain"/>
    <property type="match status" value="1"/>
</dbReference>